<comment type="caution">
    <text evidence="1">The sequence shown here is derived from an EMBL/GenBank/DDBJ whole genome shotgun (WGS) entry which is preliminary data.</text>
</comment>
<dbReference type="Gene3D" id="3.30.160.250">
    <property type="match status" value="1"/>
</dbReference>
<accession>A0ABR9QSN8</accession>
<protein>
    <submittedName>
        <fullName evidence="1">DNA-binding protein</fullName>
    </submittedName>
</protein>
<name>A0ABR9QSN8_9ACTN</name>
<evidence type="ECO:0000313" key="2">
    <source>
        <dbReference type="Proteomes" id="UP001194273"/>
    </source>
</evidence>
<reference evidence="1 2" key="1">
    <citation type="submission" date="2020-10" db="EMBL/GenBank/DDBJ databases">
        <title>ChiBAC.</title>
        <authorList>
            <person name="Zenner C."/>
            <person name="Hitch T.C.A."/>
            <person name="Clavel T."/>
        </authorList>
    </citation>
    <scope>NUCLEOTIDE SEQUENCE [LARGE SCALE GENOMIC DNA]</scope>
    <source>
        <strain evidence="1 2">DSM 107455</strain>
    </source>
</reference>
<evidence type="ECO:0000313" key="1">
    <source>
        <dbReference type="EMBL" id="MBE5023989.1"/>
    </source>
</evidence>
<proteinExistence type="predicted"/>
<keyword evidence="1" id="KW-0238">DNA-binding</keyword>
<keyword evidence="2" id="KW-1185">Reference proteome</keyword>
<dbReference type="SUPFAM" id="SSF143100">
    <property type="entry name" value="TTHA1013/TTHA0281-like"/>
    <property type="match status" value="1"/>
</dbReference>
<dbReference type="InterPro" id="IPR035069">
    <property type="entry name" value="TTHA1013/TTHA0281-like"/>
</dbReference>
<dbReference type="Proteomes" id="UP001194273">
    <property type="component" value="Unassembled WGS sequence"/>
</dbReference>
<dbReference type="RefSeq" id="WP_193529386.1">
    <property type="nucleotide sequence ID" value="NZ_JADCJZ010000001.1"/>
</dbReference>
<sequence length="149" mass="16654">MRFGVYEFEVFQEEGYYLAFPYDLEGGTQGESFEDLCLMVADWLKVTIEEYEVKGLELPAPTFGNVTRHGGTNMVFGVSAGLETIEKVTASEAARMLGVTQGRISQMVRDARLFGWREGRNSYVSLDSVRARLEERPRAGRPCRAVVGA</sequence>
<gene>
    <name evidence="1" type="ORF">INF26_03875</name>
</gene>
<organism evidence="1 2">
    <name type="scientific">Thermophilibacter gallinarum</name>
    <dbReference type="NCBI Taxonomy" id="2779357"/>
    <lineage>
        <taxon>Bacteria</taxon>
        <taxon>Bacillati</taxon>
        <taxon>Actinomycetota</taxon>
        <taxon>Coriobacteriia</taxon>
        <taxon>Coriobacteriales</taxon>
        <taxon>Atopobiaceae</taxon>
        <taxon>Thermophilibacter</taxon>
    </lineage>
</organism>
<dbReference type="EMBL" id="JADCJZ010000001">
    <property type="protein sequence ID" value="MBE5023989.1"/>
    <property type="molecule type" value="Genomic_DNA"/>
</dbReference>
<dbReference type="GO" id="GO:0003677">
    <property type="term" value="F:DNA binding"/>
    <property type="evidence" value="ECO:0007669"/>
    <property type="project" value="UniProtKB-KW"/>
</dbReference>